<evidence type="ECO:0000313" key="2">
    <source>
        <dbReference type="EMBL" id="TWS17698.1"/>
    </source>
</evidence>
<proteinExistence type="predicted"/>
<comment type="caution">
    <text evidence="2">The sequence shown here is derived from an EMBL/GenBank/DDBJ whole genome shotgun (WGS) entry which is preliminary data.</text>
</comment>
<dbReference type="EMBL" id="VIGW01000021">
    <property type="protein sequence ID" value="TWS17698.1"/>
    <property type="molecule type" value="Genomic_DNA"/>
</dbReference>
<reference evidence="2 3" key="1">
    <citation type="submission" date="2019-06" db="EMBL/GenBank/DDBJ databases">
        <title>Tsukamurella conjunctivitidis sp. nov., Tsukamurella assacharolytica sp. nov. and Tsukamurella sputae sp. nov. isolated from patients with conjunctivitis, bacteraemia (lymphoma) and respiratory infection (sputum) in Hong Kong.</title>
        <authorList>
            <person name="Teng J.L.L."/>
            <person name="Lee H.H."/>
            <person name="Fong J.Y.H."/>
            <person name="Fok K.M.N."/>
            <person name="Lau S.K.P."/>
            <person name="Woo P.C.Y."/>
        </authorList>
    </citation>
    <scope>NUCLEOTIDE SEQUENCE [LARGE SCALE GENOMIC DNA]</scope>
    <source>
        <strain evidence="2 3">HKU71</strain>
    </source>
</reference>
<name>A0A5C5R4J1_9ACTN</name>
<dbReference type="Proteomes" id="UP000317291">
    <property type="component" value="Unassembled WGS sequence"/>
</dbReference>
<feature type="region of interest" description="Disordered" evidence="1">
    <location>
        <begin position="104"/>
        <end position="131"/>
    </location>
</feature>
<organism evidence="2 3">
    <name type="scientific">Tsukamurella asaccharolytica</name>
    <dbReference type="NCBI Taxonomy" id="2592067"/>
    <lineage>
        <taxon>Bacteria</taxon>
        <taxon>Bacillati</taxon>
        <taxon>Actinomycetota</taxon>
        <taxon>Actinomycetes</taxon>
        <taxon>Mycobacteriales</taxon>
        <taxon>Tsukamurellaceae</taxon>
        <taxon>Tsukamurella</taxon>
    </lineage>
</organism>
<dbReference type="AlphaFoldDB" id="A0A5C5R4J1"/>
<dbReference type="RefSeq" id="WP_146564224.1">
    <property type="nucleotide sequence ID" value="NZ_VIGW01000021.1"/>
</dbReference>
<evidence type="ECO:0000256" key="1">
    <source>
        <dbReference type="SAM" id="MobiDB-lite"/>
    </source>
</evidence>
<gene>
    <name evidence="2" type="ORF">FK529_19305</name>
</gene>
<sequence length="183" mass="19072">MERASGTWFQAFLPFVQVGETFGQIALTFANMSRALAETNIAPAEVVYQAETEIQAARAQATALGQDPTPVIKSIIADAQAMVSALSAKFVAAVGGPPSGGAGFQTLGGAPAPAGPPAPRETLGGHLSPSAHSPIGPTVQDWITAYVDLLASYSRREPAGDVKWKFDLVSDIAARMNQMCKSE</sequence>
<evidence type="ECO:0000313" key="3">
    <source>
        <dbReference type="Proteomes" id="UP000317291"/>
    </source>
</evidence>
<keyword evidence="3" id="KW-1185">Reference proteome</keyword>
<accession>A0A5C5R4J1</accession>
<protein>
    <submittedName>
        <fullName evidence="2">Uncharacterized protein</fullName>
    </submittedName>
</protein>